<comment type="caution">
    <text evidence="1">The sequence shown here is derived from an EMBL/GenBank/DDBJ whole genome shotgun (WGS) entry which is preliminary data.</text>
</comment>
<evidence type="ECO:0000313" key="1">
    <source>
        <dbReference type="EMBL" id="OAI17382.1"/>
    </source>
</evidence>
<protein>
    <submittedName>
        <fullName evidence="1">4-hydroxybenzoyl-CoA thioesterase</fullName>
    </submittedName>
</protein>
<dbReference type="CDD" id="cd00586">
    <property type="entry name" value="4HBT"/>
    <property type="match status" value="1"/>
</dbReference>
<proteinExistence type="predicted"/>
<reference evidence="1 2" key="1">
    <citation type="submission" date="2016-03" db="EMBL/GenBank/DDBJ databases">
        <authorList>
            <person name="Ploux O."/>
        </authorList>
    </citation>
    <scope>NUCLEOTIDE SEQUENCE [LARGE SCALE GENOMIC DNA]</scope>
    <source>
        <strain evidence="1 2">R-45370</strain>
    </source>
</reference>
<dbReference type="STRING" id="980561.A1359_06065"/>
<dbReference type="EMBL" id="LUUI01000088">
    <property type="protein sequence ID" value="OAI17382.1"/>
    <property type="molecule type" value="Genomic_DNA"/>
</dbReference>
<dbReference type="Proteomes" id="UP000078476">
    <property type="component" value="Unassembled WGS sequence"/>
</dbReference>
<gene>
    <name evidence="1" type="ORF">A1359_06065</name>
</gene>
<evidence type="ECO:0000313" key="2">
    <source>
        <dbReference type="Proteomes" id="UP000078476"/>
    </source>
</evidence>
<dbReference type="InterPro" id="IPR029069">
    <property type="entry name" value="HotDog_dom_sf"/>
</dbReference>
<dbReference type="Gene3D" id="3.10.129.10">
    <property type="entry name" value="Hotdog Thioesterase"/>
    <property type="match status" value="1"/>
</dbReference>
<dbReference type="Pfam" id="PF13279">
    <property type="entry name" value="4HBT_2"/>
    <property type="match status" value="1"/>
</dbReference>
<dbReference type="SUPFAM" id="SSF54637">
    <property type="entry name" value="Thioesterase/thiol ester dehydrase-isomerase"/>
    <property type="match status" value="1"/>
</dbReference>
<dbReference type="RefSeq" id="WP_066979998.1">
    <property type="nucleotide sequence ID" value="NZ_LUUI01000088.1"/>
</dbReference>
<organism evidence="1 2">
    <name type="scientific">Methylomonas lenta</name>
    <dbReference type="NCBI Taxonomy" id="980561"/>
    <lineage>
        <taxon>Bacteria</taxon>
        <taxon>Pseudomonadati</taxon>
        <taxon>Pseudomonadota</taxon>
        <taxon>Gammaproteobacteria</taxon>
        <taxon>Methylococcales</taxon>
        <taxon>Methylococcaceae</taxon>
        <taxon>Methylomonas</taxon>
    </lineage>
</organism>
<dbReference type="AlphaFoldDB" id="A0A177NHP5"/>
<name>A0A177NHP5_9GAMM</name>
<keyword evidence="2" id="KW-1185">Reference proteome</keyword>
<dbReference type="OrthoDB" id="9800856at2"/>
<accession>A0A177NHP5</accession>
<sequence length="143" mass="16184">MIRAEIELTVPFFDIDLLGIAWHGHYCKYIEIARCAMLDTIDYGYMVMKATDYVWPIVDMQLRFVRPAKFEQRIRVSAELVEWEYRMKIKYLIADAETGEVLAKGHTIQAAVNVASGEMSYASPAVFLEKLGLKPDVGSGSAD</sequence>